<dbReference type="FunFam" id="3.30.160.60:FF:000662">
    <property type="entry name" value="RE1-silencing transcription factor A"/>
    <property type="match status" value="1"/>
</dbReference>
<dbReference type="FunFam" id="3.30.160.60:FF:000395">
    <property type="entry name" value="zinc finger protein 513"/>
    <property type="match status" value="1"/>
</dbReference>
<dbReference type="Proteomes" id="UP001364617">
    <property type="component" value="Unassembled WGS sequence"/>
</dbReference>
<dbReference type="Pfam" id="PF24540">
    <property type="entry name" value="zf-C2H2_REST"/>
    <property type="match status" value="1"/>
</dbReference>
<evidence type="ECO:0000256" key="12">
    <source>
        <dbReference type="PROSITE-ProRule" id="PRU00042"/>
    </source>
</evidence>
<evidence type="ECO:0000256" key="9">
    <source>
        <dbReference type="ARBA" id="ARBA00023015"/>
    </source>
</evidence>
<feature type="compositionally biased region" description="Basic and acidic residues" evidence="13">
    <location>
        <begin position="523"/>
        <end position="540"/>
    </location>
</feature>
<keyword evidence="7 12" id="KW-0863">Zinc-finger</keyword>
<keyword evidence="4" id="KW-0678">Repressor</keyword>
<feature type="compositionally biased region" description="Polar residues" evidence="13">
    <location>
        <begin position="868"/>
        <end position="892"/>
    </location>
</feature>
<feature type="compositionally biased region" description="Basic and acidic residues" evidence="13">
    <location>
        <begin position="845"/>
        <end position="861"/>
    </location>
</feature>
<keyword evidence="5" id="KW-0479">Metal-binding</keyword>
<keyword evidence="6" id="KW-0677">Repeat</keyword>
<feature type="domain" description="C2H2-type" evidence="14">
    <location>
        <begin position="371"/>
        <end position="398"/>
    </location>
</feature>
<evidence type="ECO:0000256" key="11">
    <source>
        <dbReference type="ARBA" id="ARBA00023242"/>
    </source>
</evidence>
<evidence type="ECO:0000259" key="14">
    <source>
        <dbReference type="PROSITE" id="PS50157"/>
    </source>
</evidence>
<evidence type="ECO:0000256" key="4">
    <source>
        <dbReference type="ARBA" id="ARBA00022491"/>
    </source>
</evidence>
<comment type="subcellular location">
    <subcellularLocation>
        <location evidence="2">Cytoplasm</location>
    </subcellularLocation>
    <subcellularLocation>
        <location evidence="1">Nucleus</location>
    </subcellularLocation>
</comment>
<evidence type="ECO:0000256" key="7">
    <source>
        <dbReference type="ARBA" id="ARBA00022771"/>
    </source>
</evidence>
<organism evidence="15 16">
    <name type="scientific">Phoxinus phoxinus</name>
    <name type="common">Eurasian minnow</name>
    <dbReference type="NCBI Taxonomy" id="58324"/>
    <lineage>
        <taxon>Eukaryota</taxon>
        <taxon>Metazoa</taxon>
        <taxon>Chordata</taxon>
        <taxon>Craniata</taxon>
        <taxon>Vertebrata</taxon>
        <taxon>Euteleostomi</taxon>
        <taxon>Actinopterygii</taxon>
        <taxon>Neopterygii</taxon>
        <taxon>Teleostei</taxon>
        <taxon>Ostariophysi</taxon>
        <taxon>Cypriniformes</taxon>
        <taxon>Leuciscidae</taxon>
        <taxon>Phoxininae</taxon>
        <taxon>Phoxinus</taxon>
    </lineage>
</organism>
<evidence type="ECO:0000256" key="1">
    <source>
        <dbReference type="ARBA" id="ARBA00004123"/>
    </source>
</evidence>
<dbReference type="InterPro" id="IPR036236">
    <property type="entry name" value="Znf_C2H2_sf"/>
</dbReference>
<dbReference type="InterPro" id="IPR050688">
    <property type="entry name" value="Zinc_finger/UBP_domain"/>
</dbReference>
<dbReference type="GO" id="GO:0045944">
    <property type="term" value="P:positive regulation of transcription by RNA polymerase II"/>
    <property type="evidence" value="ECO:0007669"/>
    <property type="project" value="TreeGrafter"/>
</dbReference>
<feature type="compositionally biased region" description="Basic and acidic residues" evidence="13">
    <location>
        <begin position="688"/>
        <end position="707"/>
    </location>
</feature>
<protein>
    <recommendedName>
        <fullName evidence="14">C2H2-type domain-containing protein</fullName>
    </recommendedName>
</protein>
<feature type="region of interest" description="Disordered" evidence="13">
    <location>
        <begin position="626"/>
        <end position="957"/>
    </location>
</feature>
<dbReference type="Pfam" id="PF13909">
    <property type="entry name" value="zf-H2C2_5"/>
    <property type="match status" value="1"/>
</dbReference>
<feature type="compositionally biased region" description="Basic residues" evidence="13">
    <location>
        <begin position="668"/>
        <end position="679"/>
    </location>
</feature>
<evidence type="ECO:0000313" key="16">
    <source>
        <dbReference type="Proteomes" id="UP001364617"/>
    </source>
</evidence>
<accession>A0AAN9CR78</accession>
<dbReference type="GO" id="GO:0045596">
    <property type="term" value="P:negative regulation of cell differentiation"/>
    <property type="evidence" value="ECO:0007669"/>
    <property type="project" value="UniProtKB-ARBA"/>
</dbReference>
<dbReference type="GO" id="GO:0005634">
    <property type="term" value="C:nucleus"/>
    <property type="evidence" value="ECO:0007669"/>
    <property type="project" value="UniProtKB-SubCell"/>
</dbReference>
<dbReference type="GO" id="GO:0008270">
    <property type="term" value="F:zinc ion binding"/>
    <property type="evidence" value="ECO:0007669"/>
    <property type="project" value="UniProtKB-KW"/>
</dbReference>
<dbReference type="Gene3D" id="3.30.160.60">
    <property type="entry name" value="Classic Zinc Finger"/>
    <property type="match status" value="5"/>
</dbReference>
<dbReference type="PROSITE" id="PS50157">
    <property type="entry name" value="ZINC_FINGER_C2H2_2"/>
    <property type="match status" value="6"/>
</dbReference>
<feature type="domain" description="C2H2-type" evidence="14">
    <location>
        <begin position="226"/>
        <end position="253"/>
    </location>
</feature>
<evidence type="ECO:0000256" key="8">
    <source>
        <dbReference type="ARBA" id="ARBA00022833"/>
    </source>
</evidence>
<dbReference type="SUPFAM" id="SSF57667">
    <property type="entry name" value="beta-beta-alpha zinc fingers"/>
    <property type="match status" value="3"/>
</dbReference>
<keyword evidence="11" id="KW-0539">Nucleus</keyword>
<feature type="compositionally biased region" description="Polar residues" evidence="13">
    <location>
        <begin position="127"/>
        <end position="138"/>
    </location>
</feature>
<dbReference type="FunFam" id="3.30.160.60:FF:000805">
    <property type="entry name" value="RE1-silencing transcription factor B"/>
    <property type="match status" value="1"/>
</dbReference>
<gene>
    <name evidence="15" type="ORF">R3I93_015259</name>
</gene>
<dbReference type="PANTHER" id="PTHR24403:SF102">
    <property type="entry name" value="RE1-SILENCING TRANSCRIPTION FACTOR"/>
    <property type="match status" value="1"/>
</dbReference>
<dbReference type="AlphaFoldDB" id="A0AAN9CR78"/>
<keyword evidence="8" id="KW-0862">Zinc</keyword>
<dbReference type="PANTHER" id="PTHR24403">
    <property type="entry name" value="ZINC FINGER PROTEIN"/>
    <property type="match status" value="1"/>
</dbReference>
<feature type="region of interest" description="Disordered" evidence="13">
    <location>
        <begin position="510"/>
        <end position="543"/>
    </location>
</feature>
<name>A0AAN9CR78_9TELE</name>
<feature type="domain" description="C2H2-type" evidence="14">
    <location>
        <begin position="286"/>
        <end position="313"/>
    </location>
</feature>
<keyword evidence="10" id="KW-0804">Transcription</keyword>
<dbReference type="InterPro" id="IPR057281">
    <property type="entry name" value="Zfn-C2H2_REST"/>
</dbReference>
<reference evidence="15 16" key="1">
    <citation type="submission" date="2024-02" db="EMBL/GenBank/DDBJ databases">
        <title>Chromosome-level genome assembly of the Eurasian Minnow (Phoxinus phoxinus).</title>
        <authorList>
            <person name="Oriowo T.O."/>
            <person name="Martin S."/>
            <person name="Stange M."/>
            <person name="Chrysostomakis Y."/>
            <person name="Brown T."/>
            <person name="Winkler S."/>
            <person name="Kukowka S."/>
            <person name="Myers E.W."/>
            <person name="Bohne A."/>
        </authorList>
    </citation>
    <scope>NUCLEOTIDE SEQUENCE [LARGE SCALE GENOMIC DNA]</scope>
    <source>
        <strain evidence="15">ZFMK-TIS-60720</strain>
        <tissue evidence="15">Whole Organism</tissue>
    </source>
</reference>
<keyword evidence="3" id="KW-0963">Cytoplasm</keyword>
<feature type="compositionally biased region" description="Basic and acidic residues" evidence="13">
    <location>
        <begin position="626"/>
        <end position="667"/>
    </location>
</feature>
<evidence type="ECO:0000256" key="2">
    <source>
        <dbReference type="ARBA" id="ARBA00004496"/>
    </source>
</evidence>
<comment type="caution">
    <text evidence="15">The sequence shown here is derived from an EMBL/GenBank/DDBJ whole genome shotgun (WGS) entry which is preliminary data.</text>
</comment>
<keyword evidence="9" id="KW-0805">Transcription regulation</keyword>
<sequence>MSAQMVYPATAGIFMPGGIPLPEVGHDLPELPRNDVVAPQLVMLANVVVSSEASSSDYNAEEKQMVELKTVGCNNYSDSEEEGVIRYSLDNSEMSEDTYPEQATRVEADVTERGLEQVEMERAEDLSNPSEKAPTESSPAEKRKRIPIVIFESNKKKKKPFFCKPCQYQAENEEDFIHHIRIHSAKKMNVVNGAADSDDDLASELGQSQTPNPENSESLNNSKGVIRCERCGYNTNRYDHYMAHLKHHTKEGEDQRVFKCTICAYTTISQYHWKKHLRNHFPSKLFTCNQCSYFSDRKNNYIQHIRTHTGERPFQCIYCEYSSSQKTHLTRHMRTHSGERPFKCDNCSYLAANQHEVTRHARQVHNGPKPLSCPYCQYKTADRSNFKKHVELHVNPRQFLCPVCKYAASKKCNLQYHIKSRHPGCTEISMDVSKVRLRVKRTDIDDVSPNELETEEVEVRRSEEKQLGELDDVELGPINLSIKKSSKPTYAVETELTGKTSKKNLDIIVKEKSGKPSQQPNEKTAEKKAMAKNEGKEKTSKKVKGKTLVKVMDIASTQTEGCNNKQVNKKELKKVEKLIKSVEKVTKGRPKKEKPLKETANEVIAKRQTIVEEQRLDLDKERVEKNLVDKQQHKDKEERELLQKENRLLNDKVKETEEKESAKDCRKSPTKKPCKRQTKLSKVNSDTQSKEAMKEVRTKPVKRKAENMDVLATDSSEITCPSKRVKRTKKDTAKPSTSSGAPERNRTIPEVLQAMKSKTKNAEASTSKPESCVIETAKTDEVPEKLSPPEAEKGLTTETLKVFTQPDEQTPTDVTNQGDRNHKETAAVSEELTVSCQPQEPPSEQPKETENKISHEPKEIPEVDSGSEMPSPTDSESSPGFSQQQPVFSSSLELPGPPGHKSTDAEDDEGIHSNDGGSDISDSASEGSYDSGLNGLAAATEGGEKLPETPTEELPSSTKLLSHTCIFCDRTFSLEMDYRRHLNRHLVNVYYLEGAAQGDK</sequence>
<dbReference type="GO" id="GO:0005737">
    <property type="term" value="C:cytoplasm"/>
    <property type="evidence" value="ECO:0007669"/>
    <property type="project" value="UniProtKB-SubCell"/>
</dbReference>
<feature type="region of interest" description="Disordered" evidence="13">
    <location>
        <begin position="120"/>
        <end position="142"/>
    </location>
</feature>
<feature type="compositionally biased region" description="Low complexity" evidence="13">
    <location>
        <begin position="948"/>
        <end position="957"/>
    </location>
</feature>
<evidence type="ECO:0000256" key="6">
    <source>
        <dbReference type="ARBA" id="ARBA00022737"/>
    </source>
</evidence>
<dbReference type="GO" id="GO:0045664">
    <property type="term" value="P:regulation of neuron differentiation"/>
    <property type="evidence" value="ECO:0007669"/>
    <property type="project" value="UniProtKB-ARBA"/>
</dbReference>
<evidence type="ECO:0000256" key="5">
    <source>
        <dbReference type="ARBA" id="ARBA00022723"/>
    </source>
</evidence>
<dbReference type="InterPro" id="IPR013087">
    <property type="entry name" value="Znf_C2H2_type"/>
</dbReference>
<proteinExistence type="predicted"/>
<feature type="compositionally biased region" description="Polar residues" evidence="13">
    <location>
        <begin position="806"/>
        <end position="818"/>
    </location>
</feature>
<evidence type="ECO:0000313" key="15">
    <source>
        <dbReference type="EMBL" id="KAK7141047.1"/>
    </source>
</evidence>
<evidence type="ECO:0000256" key="10">
    <source>
        <dbReference type="ARBA" id="ARBA00023163"/>
    </source>
</evidence>
<dbReference type="EMBL" id="JAYKXH010000016">
    <property type="protein sequence ID" value="KAK7141047.1"/>
    <property type="molecule type" value="Genomic_DNA"/>
</dbReference>
<dbReference type="PROSITE" id="PS00028">
    <property type="entry name" value="ZINC_FINGER_C2H2_1"/>
    <property type="match status" value="1"/>
</dbReference>
<feature type="domain" description="C2H2-type" evidence="14">
    <location>
        <begin position="161"/>
        <end position="188"/>
    </location>
</feature>
<dbReference type="SMART" id="SM00355">
    <property type="entry name" value="ZnF_C2H2"/>
    <property type="match status" value="9"/>
</dbReference>
<feature type="domain" description="C2H2-type" evidence="14">
    <location>
        <begin position="314"/>
        <end position="341"/>
    </location>
</feature>
<evidence type="ECO:0000256" key="3">
    <source>
        <dbReference type="ARBA" id="ARBA00022490"/>
    </source>
</evidence>
<dbReference type="FunFam" id="3.30.160.60:FF:000952">
    <property type="entry name" value="RE1-silencing transcription factor B"/>
    <property type="match status" value="1"/>
</dbReference>
<feature type="domain" description="C2H2-type" evidence="14">
    <location>
        <begin position="342"/>
        <end position="370"/>
    </location>
</feature>
<feature type="compositionally biased region" description="Low complexity" evidence="13">
    <location>
        <begin position="211"/>
        <end position="220"/>
    </location>
</feature>
<dbReference type="FunFam" id="3.30.160.60:FF:002187">
    <property type="entry name" value="RE1-silencing transcription factor"/>
    <property type="match status" value="1"/>
</dbReference>
<evidence type="ECO:0000256" key="13">
    <source>
        <dbReference type="SAM" id="MobiDB-lite"/>
    </source>
</evidence>
<keyword evidence="16" id="KW-1185">Reference proteome</keyword>
<feature type="region of interest" description="Disordered" evidence="13">
    <location>
        <begin position="196"/>
        <end position="220"/>
    </location>
</feature>